<feature type="transmembrane region" description="Helical" evidence="1">
    <location>
        <begin position="88"/>
        <end position="110"/>
    </location>
</feature>
<keyword evidence="1" id="KW-0812">Transmembrane</keyword>
<feature type="transmembrane region" description="Helical" evidence="1">
    <location>
        <begin position="16"/>
        <end position="39"/>
    </location>
</feature>
<protein>
    <submittedName>
        <fullName evidence="2">Uncharacterized protein</fullName>
    </submittedName>
</protein>
<feature type="transmembrane region" description="Helical" evidence="1">
    <location>
        <begin position="122"/>
        <end position="144"/>
    </location>
</feature>
<proteinExistence type="predicted"/>
<dbReference type="Proteomes" id="UP001175228">
    <property type="component" value="Unassembled WGS sequence"/>
</dbReference>
<accession>A0AA39UQ04</accession>
<sequence>MSDVQVSPVVDNTMGAAFIGVIIAACLYGVSCVQTWYYFNQYQGDVWYIKTLVAIVWLFDSIHQALISHTVYYYVVSNFSNPAQLENLVWSILLEVLFNGFIGFLVQSFLTMRVWRLSNENVPLTIVIAAMVLAEFACSVAFTIQSMKLSTWNDLTHMRGLSMTVNVVGAVVGRSHSRESLLLLAPFPDRLQKIGHDDQQADFVQYQHGFDDQYMRCSVAHLNLNLGKDPHLLSPFILVWEDVIYSNSVLATLNARKSIRGLSEAGDTGDLTLSLNTFKTGLPRFATTAVIDFLTWYSGGFNAPYFQPRQTNISIKIDTTQECVRDDIGEGWIQL</sequence>
<dbReference type="EMBL" id="JAUEPU010000011">
    <property type="protein sequence ID" value="KAK0498417.1"/>
    <property type="molecule type" value="Genomic_DNA"/>
</dbReference>
<reference evidence="2" key="1">
    <citation type="submission" date="2023-06" db="EMBL/GenBank/DDBJ databases">
        <authorList>
            <consortium name="Lawrence Berkeley National Laboratory"/>
            <person name="Ahrendt S."/>
            <person name="Sahu N."/>
            <person name="Indic B."/>
            <person name="Wong-Bajracharya J."/>
            <person name="Merenyi Z."/>
            <person name="Ke H.-M."/>
            <person name="Monk M."/>
            <person name="Kocsube S."/>
            <person name="Drula E."/>
            <person name="Lipzen A."/>
            <person name="Balint B."/>
            <person name="Henrissat B."/>
            <person name="Andreopoulos B."/>
            <person name="Martin F.M."/>
            <person name="Harder C.B."/>
            <person name="Rigling D."/>
            <person name="Ford K.L."/>
            <person name="Foster G.D."/>
            <person name="Pangilinan J."/>
            <person name="Papanicolaou A."/>
            <person name="Barry K."/>
            <person name="LaButti K."/>
            <person name="Viragh M."/>
            <person name="Koriabine M."/>
            <person name="Yan M."/>
            <person name="Riley R."/>
            <person name="Champramary S."/>
            <person name="Plett K.L."/>
            <person name="Tsai I.J."/>
            <person name="Slot J."/>
            <person name="Sipos G."/>
            <person name="Plett J."/>
            <person name="Nagy L.G."/>
            <person name="Grigoriev I.V."/>
        </authorList>
    </citation>
    <scope>NUCLEOTIDE SEQUENCE</scope>
    <source>
        <strain evidence="2">HWK02</strain>
    </source>
</reference>
<dbReference type="PANTHER" id="PTHR40465:SF1">
    <property type="entry name" value="DUF6534 DOMAIN-CONTAINING PROTEIN"/>
    <property type="match status" value="1"/>
</dbReference>
<name>A0AA39UQ04_9AGAR</name>
<evidence type="ECO:0000313" key="2">
    <source>
        <dbReference type="EMBL" id="KAK0498417.1"/>
    </source>
</evidence>
<evidence type="ECO:0000256" key="1">
    <source>
        <dbReference type="SAM" id="Phobius"/>
    </source>
</evidence>
<feature type="transmembrane region" description="Helical" evidence="1">
    <location>
        <begin position="51"/>
        <end position="76"/>
    </location>
</feature>
<comment type="caution">
    <text evidence="2">The sequence shown here is derived from an EMBL/GenBank/DDBJ whole genome shotgun (WGS) entry which is preliminary data.</text>
</comment>
<dbReference type="AlphaFoldDB" id="A0AA39UQ04"/>
<keyword evidence="3" id="KW-1185">Reference proteome</keyword>
<evidence type="ECO:0000313" key="3">
    <source>
        <dbReference type="Proteomes" id="UP001175228"/>
    </source>
</evidence>
<organism evidence="2 3">
    <name type="scientific">Armillaria luteobubalina</name>
    <dbReference type="NCBI Taxonomy" id="153913"/>
    <lineage>
        <taxon>Eukaryota</taxon>
        <taxon>Fungi</taxon>
        <taxon>Dikarya</taxon>
        <taxon>Basidiomycota</taxon>
        <taxon>Agaricomycotina</taxon>
        <taxon>Agaricomycetes</taxon>
        <taxon>Agaricomycetidae</taxon>
        <taxon>Agaricales</taxon>
        <taxon>Marasmiineae</taxon>
        <taxon>Physalacriaceae</taxon>
        <taxon>Armillaria</taxon>
    </lineage>
</organism>
<keyword evidence="1" id="KW-1133">Transmembrane helix</keyword>
<keyword evidence="1" id="KW-0472">Membrane</keyword>
<dbReference type="PANTHER" id="PTHR40465">
    <property type="entry name" value="CHROMOSOME 1, WHOLE GENOME SHOTGUN SEQUENCE"/>
    <property type="match status" value="1"/>
</dbReference>
<gene>
    <name evidence="2" type="ORF">EDD18DRAFT_1351102</name>
</gene>